<accession>A0A1X7LM46</accession>
<evidence type="ECO:0000313" key="6">
    <source>
        <dbReference type="EMBL" id="SMG54393.1"/>
    </source>
</evidence>
<dbReference type="GO" id="GO:0016829">
    <property type="term" value="F:lyase activity"/>
    <property type="evidence" value="ECO:0007669"/>
    <property type="project" value="UniProtKB-KW"/>
</dbReference>
<keyword evidence="2 6" id="KW-0456">Lyase</keyword>
<keyword evidence="1 4" id="KW-0732">Signal</keyword>
<feature type="region of interest" description="Disordered" evidence="3">
    <location>
        <begin position="31"/>
        <end position="50"/>
    </location>
</feature>
<dbReference type="SUPFAM" id="SSF48230">
    <property type="entry name" value="Chondroitin AC/alginate lyase"/>
    <property type="match status" value="1"/>
</dbReference>
<dbReference type="EMBL" id="FXAT01000006">
    <property type="protein sequence ID" value="SMG54393.1"/>
    <property type="molecule type" value="Genomic_DNA"/>
</dbReference>
<name>A0A1X7LM46_9BURK</name>
<evidence type="ECO:0000313" key="7">
    <source>
        <dbReference type="Proteomes" id="UP000193228"/>
    </source>
</evidence>
<gene>
    <name evidence="6" type="ORF">SAMN06265784_106378</name>
</gene>
<dbReference type="Gene3D" id="1.50.10.100">
    <property type="entry name" value="Chondroitin AC/alginate lyase"/>
    <property type="match status" value="1"/>
</dbReference>
<feature type="compositionally biased region" description="Low complexity" evidence="3">
    <location>
        <begin position="31"/>
        <end position="46"/>
    </location>
</feature>
<evidence type="ECO:0000256" key="2">
    <source>
        <dbReference type="ARBA" id="ARBA00023239"/>
    </source>
</evidence>
<organism evidence="6 7">
    <name type="scientific">Paraburkholderia susongensis</name>
    <dbReference type="NCBI Taxonomy" id="1515439"/>
    <lineage>
        <taxon>Bacteria</taxon>
        <taxon>Pseudomonadati</taxon>
        <taxon>Pseudomonadota</taxon>
        <taxon>Betaproteobacteria</taxon>
        <taxon>Burkholderiales</taxon>
        <taxon>Burkholderiaceae</taxon>
        <taxon>Paraburkholderia</taxon>
    </lineage>
</organism>
<dbReference type="STRING" id="1515439.SAMN06265784_106378"/>
<dbReference type="InterPro" id="IPR008929">
    <property type="entry name" value="Chondroitin_lyas"/>
</dbReference>
<reference evidence="7" key="1">
    <citation type="submission" date="2017-04" db="EMBL/GenBank/DDBJ databases">
        <authorList>
            <person name="Varghese N."/>
            <person name="Submissions S."/>
        </authorList>
    </citation>
    <scope>NUCLEOTIDE SEQUENCE [LARGE SCALE GENOMIC DNA]</scope>
    <source>
        <strain evidence="7">LMG 29540</strain>
    </source>
</reference>
<evidence type="ECO:0000259" key="5">
    <source>
        <dbReference type="Pfam" id="PF05426"/>
    </source>
</evidence>
<dbReference type="Proteomes" id="UP000193228">
    <property type="component" value="Unassembled WGS sequence"/>
</dbReference>
<feature type="signal peptide" evidence="4">
    <location>
        <begin position="1"/>
        <end position="24"/>
    </location>
</feature>
<protein>
    <submittedName>
        <fullName evidence="6">Alginate lyase</fullName>
    </submittedName>
</protein>
<dbReference type="InterPro" id="IPR008397">
    <property type="entry name" value="Alginate_lyase_dom"/>
</dbReference>
<feature type="domain" description="Alginate lyase" evidence="5">
    <location>
        <begin position="121"/>
        <end position="261"/>
    </location>
</feature>
<dbReference type="GO" id="GO:0042597">
    <property type="term" value="C:periplasmic space"/>
    <property type="evidence" value="ECO:0007669"/>
    <property type="project" value="InterPro"/>
</dbReference>
<keyword evidence="7" id="KW-1185">Reference proteome</keyword>
<evidence type="ECO:0000256" key="1">
    <source>
        <dbReference type="ARBA" id="ARBA00022729"/>
    </source>
</evidence>
<dbReference type="AlphaFoldDB" id="A0A1X7LM46"/>
<proteinExistence type="predicted"/>
<feature type="chain" id="PRO_5011987651" evidence="4">
    <location>
        <begin position="25"/>
        <end position="459"/>
    </location>
</feature>
<dbReference type="Pfam" id="PF05426">
    <property type="entry name" value="Alginate_lyase"/>
    <property type="match status" value="1"/>
</dbReference>
<dbReference type="RefSeq" id="WP_167387535.1">
    <property type="nucleotide sequence ID" value="NZ_FXAT01000006.1"/>
</dbReference>
<evidence type="ECO:0000256" key="4">
    <source>
        <dbReference type="SAM" id="SignalP"/>
    </source>
</evidence>
<sequence length="459" mass="49251">MLQRIIRLKIPLCCAALLMLGACGGESSMTSGNTASTSSDTAGTSPTTPPEVHAAFKHPGILTTKARLDYVKAQIAANNLLFVNEFNKLKSSQSASASYKVAGTLTDGNISCGAVSSVDHGCNAEKADAAAAYAQALMWYFTGDETYAKNAVSILNFYANNLTAGHSGFNGPLEAAWNAEVFPAAAEIIRYTYSGWSEPEAKAFETMLKTQYLPDINGVNGYGTEGNWKLSMIDGMIDIAVFTNDRALFDDAVAQWKKWIPAYYYNASLDGNAPVTFPGSPSGDSPTNTCGPDCRQATLSLWNGQTVFDSLVSGVTQETCRDLGHAQYGIGATFNAAETAYIQGKDLYAAEASRLTTALEFNAKLLNGSADHQNNDLVTAPGDLFGSLCSSGTPPNEFQYNTKPTMMRAYNAYAKRKGMVLPETSTYIVNEVIPFKNPTDHEIQWEVLTDGDSPSEPID</sequence>
<evidence type="ECO:0000256" key="3">
    <source>
        <dbReference type="SAM" id="MobiDB-lite"/>
    </source>
</evidence>
<dbReference type="PROSITE" id="PS51257">
    <property type="entry name" value="PROKAR_LIPOPROTEIN"/>
    <property type="match status" value="1"/>
</dbReference>